<gene>
    <name evidence="3" type="ORF">S03H2_25002</name>
</gene>
<proteinExistence type="predicted"/>
<organism evidence="3">
    <name type="scientific">marine sediment metagenome</name>
    <dbReference type="NCBI Taxonomy" id="412755"/>
    <lineage>
        <taxon>unclassified sequences</taxon>
        <taxon>metagenomes</taxon>
        <taxon>ecological metagenomes</taxon>
    </lineage>
</organism>
<dbReference type="Pfam" id="PF00440">
    <property type="entry name" value="TetR_N"/>
    <property type="match status" value="1"/>
</dbReference>
<dbReference type="Gene3D" id="1.10.357.10">
    <property type="entry name" value="Tetracycline Repressor, domain 2"/>
    <property type="match status" value="1"/>
</dbReference>
<evidence type="ECO:0000313" key="3">
    <source>
        <dbReference type="EMBL" id="GAH31300.1"/>
    </source>
</evidence>
<dbReference type="EMBL" id="BARU01014035">
    <property type="protein sequence ID" value="GAH31300.1"/>
    <property type="molecule type" value="Genomic_DNA"/>
</dbReference>
<evidence type="ECO:0000259" key="2">
    <source>
        <dbReference type="PROSITE" id="PS50977"/>
    </source>
</evidence>
<keyword evidence="1" id="KW-0238">DNA-binding</keyword>
<dbReference type="InterPro" id="IPR009057">
    <property type="entry name" value="Homeodomain-like_sf"/>
</dbReference>
<reference evidence="3" key="1">
    <citation type="journal article" date="2014" name="Front. Microbiol.">
        <title>High frequency of phylogenetically diverse reductive dehalogenase-homologous genes in deep subseafloor sedimentary metagenomes.</title>
        <authorList>
            <person name="Kawai M."/>
            <person name="Futagami T."/>
            <person name="Toyoda A."/>
            <person name="Takaki Y."/>
            <person name="Nishi S."/>
            <person name="Hori S."/>
            <person name="Arai W."/>
            <person name="Tsubouchi T."/>
            <person name="Morono Y."/>
            <person name="Uchiyama I."/>
            <person name="Ito T."/>
            <person name="Fujiyama A."/>
            <person name="Inagaki F."/>
            <person name="Takami H."/>
        </authorList>
    </citation>
    <scope>NUCLEOTIDE SEQUENCE</scope>
    <source>
        <strain evidence="3">Expedition CK06-06</strain>
    </source>
</reference>
<feature type="domain" description="HTH tetR-type" evidence="2">
    <location>
        <begin position="16"/>
        <end position="76"/>
    </location>
</feature>
<protein>
    <recommendedName>
        <fullName evidence="2">HTH tetR-type domain-containing protein</fullName>
    </recommendedName>
</protein>
<sequence length="101" mass="10771">MTVVDLRAETRAFGRARLRELALDAARDVVLTRGWAAVRMGAIATAIGISRQSLHAEFGTKDDLGNALIMRETAEFFEGMQALLAEHPGDLAGGVAAAAQY</sequence>
<dbReference type="InterPro" id="IPR001647">
    <property type="entry name" value="HTH_TetR"/>
</dbReference>
<name>X1FFJ6_9ZZZZ</name>
<dbReference type="SUPFAM" id="SSF46689">
    <property type="entry name" value="Homeodomain-like"/>
    <property type="match status" value="1"/>
</dbReference>
<comment type="caution">
    <text evidence="3">The sequence shown here is derived from an EMBL/GenBank/DDBJ whole genome shotgun (WGS) entry which is preliminary data.</text>
</comment>
<accession>X1FFJ6</accession>
<evidence type="ECO:0000256" key="1">
    <source>
        <dbReference type="ARBA" id="ARBA00023125"/>
    </source>
</evidence>
<dbReference type="GO" id="GO:0003677">
    <property type="term" value="F:DNA binding"/>
    <property type="evidence" value="ECO:0007669"/>
    <property type="project" value="UniProtKB-KW"/>
</dbReference>
<dbReference type="PROSITE" id="PS50977">
    <property type="entry name" value="HTH_TETR_2"/>
    <property type="match status" value="1"/>
</dbReference>
<feature type="non-terminal residue" evidence="3">
    <location>
        <position position="101"/>
    </location>
</feature>
<dbReference type="AlphaFoldDB" id="X1FFJ6"/>